<dbReference type="PRINTS" id="PR00032">
    <property type="entry name" value="HTHARAC"/>
</dbReference>
<dbReference type="InterPro" id="IPR011006">
    <property type="entry name" value="CheY-like_superfamily"/>
</dbReference>
<dbReference type="SMART" id="SM00342">
    <property type="entry name" value="HTH_ARAC"/>
    <property type="match status" value="1"/>
</dbReference>
<accession>A0ABU6Q146</accession>
<dbReference type="Proteomes" id="UP001343257">
    <property type="component" value="Unassembled WGS sequence"/>
</dbReference>
<dbReference type="CDD" id="cd17536">
    <property type="entry name" value="REC_YesN-like"/>
    <property type="match status" value="1"/>
</dbReference>
<evidence type="ECO:0000256" key="2">
    <source>
        <dbReference type="ARBA" id="ARBA00023125"/>
    </source>
</evidence>
<dbReference type="Gene3D" id="3.40.50.2300">
    <property type="match status" value="1"/>
</dbReference>
<evidence type="ECO:0000256" key="4">
    <source>
        <dbReference type="PROSITE-ProRule" id="PRU00169"/>
    </source>
</evidence>
<proteinExistence type="predicted"/>
<dbReference type="Gene3D" id="1.10.10.60">
    <property type="entry name" value="Homeodomain-like"/>
    <property type="match status" value="2"/>
</dbReference>
<evidence type="ECO:0000259" key="5">
    <source>
        <dbReference type="PROSITE" id="PS01124"/>
    </source>
</evidence>
<protein>
    <submittedName>
        <fullName evidence="7">AraC family transcriptional regulator</fullName>
    </submittedName>
</protein>
<gene>
    <name evidence="7" type="ORF">P9847_26620</name>
</gene>
<dbReference type="SUPFAM" id="SSF52172">
    <property type="entry name" value="CheY-like"/>
    <property type="match status" value="1"/>
</dbReference>
<evidence type="ECO:0000256" key="3">
    <source>
        <dbReference type="ARBA" id="ARBA00023163"/>
    </source>
</evidence>
<sequence>MSTIRTLIVDDEPRIRRGIERLILSCGEDFEIAAVLSDGKEALDYMHACGGAVDLVISDVKMPEMDGLSFVKEARRQYSFFALFISGYDDFAYLQAALREGAIDYVLKPVDRDQFRLRLGEIREQIHQHSARRFRLGELEQKAGQLKKTRQTQILSYTTSIGVDLSRLGYWVDDFPQGYYQLMYVSLDTPPVKSRSFTTKDWEAYSYVLENIIEELVHQHADASGWCWRGGQSEFWALLLLPEDEEAASQCWRELAERIRLAITMYTPFTVSIACAGVLEDLYLLPDAKRECLSLIQYRLIEGGNRLFVPQQVTGAVAAEDRQGRMYAAASRLKQAVEQLRLEDAMAQAKLYFAEIEQGSSPEMILREVQNLIIQVHAASMEGNSVIGSAVTLEETFEKLRRAAHWQELKQAVLEQVQEAVRGMEQMRSSRKLATPVEQAKTWIKGQLSGDLTIKRIADQVHMNPTYFCECFKNQTGETVLDYITRKRMEAASEKLRDPGLKLTEISQGVGYQDVKYFSRLFKQWSGVTPTQYREQKSSLPAISSGKRK</sequence>
<dbReference type="PROSITE" id="PS00041">
    <property type="entry name" value="HTH_ARAC_FAMILY_1"/>
    <property type="match status" value="1"/>
</dbReference>
<keyword evidence="4" id="KW-0597">Phosphoprotein</keyword>
<dbReference type="InterPro" id="IPR001789">
    <property type="entry name" value="Sig_transdc_resp-reg_receiver"/>
</dbReference>
<keyword evidence="1" id="KW-0805">Transcription regulation</keyword>
<name>A0ABU6Q146_9BACL</name>
<dbReference type="EMBL" id="JARTLD010000080">
    <property type="protein sequence ID" value="MED5020841.1"/>
    <property type="molecule type" value="Genomic_DNA"/>
</dbReference>
<dbReference type="RefSeq" id="WP_328282266.1">
    <property type="nucleotide sequence ID" value="NZ_JARTLD010000080.1"/>
</dbReference>
<reference evidence="7 8" key="1">
    <citation type="submission" date="2023-03" db="EMBL/GenBank/DDBJ databases">
        <title>Bacillus Genome Sequencing.</title>
        <authorList>
            <person name="Dunlap C."/>
        </authorList>
    </citation>
    <scope>NUCLEOTIDE SEQUENCE [LARGE SCALE GENOMIC DNA]</scope>
    <source>
        <strain evidence="7 8">NRS-52</strain>
    </source>
</reference>
<evidence type="ECO:0000256" key="1">
    <source>
        <dbReference type="ARBA" id="ARBA00023015"/>
    </source>
</evidence>
<evidence type="ECO:0000313" key="7">
    <source>
        <dbReference type="EMBL" id="MED5020841.1"/>
    </source>
</evidence>
<dbReference type="SMART" id="SM00448">
    <property type="entry name" value="REC"/>
    <property type="match status" value="1"/>
</dbReference>
<feature type="domain" description="Response regulatory" evidence="6">
    <location>
        <begin position="5"/>
        <end position="123"/>
    </location>
</feature>
<dbReference type="InterPro" id="IPR018060">
    <property type="entry name" value="HTH_AraC"/>
</dbReference>
<comment type="caution">
    <text evidence="7">The sequence shown here is derived from an EMBL/GenBank/DDBJ whole genome shotgun (WGS) entry which is preliminary data.</text>
</comment>
<evidence type="ECO:0000259" key="6">
    <source>
        <dbReference type="PROSITE" id="PS50110"/>
    </source>
</evidence>
<dbReference type="PANTHER" id="PTHR43280:SF28">
    <property type="entry name" value="HTH-TYPE TRANSCRIPTIONAL ACTIVATOR RHAS"/>
    <property type="match status" value="1"/>
</dbReference>
<keyword evidence="2" id="KW-0238">DNA-binding</keyword>
<evidence type="ECO:0000313" key="8">
    <source>
        <dbReference type="Proteomes" id="UP001343257"/>
    </source>
</evidence>
<feature type="modified residue" description="4-aspartylphosphate" evidence="4">
    <location>
        <position position="59"/>
    </location>
</feature>
<dbReference type="PROSITE" id="PS01124">
    <property type="entry name" value="HTH_ARAC_FAMILY_2"/>
    <property type="match status" value="1"/>
</dbReference>
<keyword evidence="8" id="KW-1185">Reference proteome</keyword>
<dbReference type="InterPro" id="IPR009057">
    <property type="entry name" value="Homeodomain-like_sf"/>
</dbReference>
<dbReference type="InterPro" id="IPR018062">
    <property type="entry name" value="HTH_AraC-typ_CS"/>
</dbReference>
<dbReference type="Pfam" id="PF00072">
    <property type="entry name" value="Response_reg"/>
    <property type="match status" value="1"/>
</dbReference>
<dbReference type="Pfam" id="PF12833">
    <property type="entry name" value="HTH_18"/>
    <property type="match status" value="1"/>
</dbReference>
<feature type="domain" description="HTH araC/xylS-type" evidence="5">
    <location>
        <begin position="438"/>
        <end position="536"/>
    </location>
</feature>
<dbReference type="PROSITE" id="PS50110">
    <property type="entry name" value="RESPONSE_REGULATORY"/>
    <property type="match status" value="1"/>
</dbReference>
<organism evidence="7 8">
    <name type="scientific">Paenibacillus chibensis</name>
    <dbReference type="NCBI Taxonomy" id="59846"/>
    <lineage>
        <taxon>Bacteria</taxon>
        <taxon>Bacillati</taxon>
        <taxon>Bacillota</taxon>
        <taxon>Bacilli</taxon>
        <taxon>Bacillales</taxon>
        <taxon>Paenibacillaceae</taxon>
        <taxon>Paenibacillus</taxon>
    </lineage>
</organism>
<dbReference type="InterPro" id="IPR020449">
    <property type="entry name" value="Tscrpt_reg_AraC-type_HTH"/>
</dbReference>
<dbReference type="PANTHER" id="PTHR43280">
    <property type="entry name" value="ARAC-FAMILY TRANSCRIPTIONAL REGULATOR"/>
    <property type="match status" value="1"/>
</dbReference>
<keyword evidence="3" id="KW-0804">Transcription</keyword>
<dbReference type="SUPFAM" id="SSF46689">
    <property type="entry name" value="Homeodomain-like"/>
    <property type="match status" value="2"/>
</dbReference>